<organism evidence="1 2">
    <name type="scientific">Boeremia exigua</name>
    <dbReference type="NCBI Taxonomy" id="749465"/>
    <lineage>
        <taxon>Eukaryota</taxon>
        <taxon>Fungi</taxon>
        <taxon>Dikarya</taxon>
        <taxon>Ascomycota</taxon>
        <taxon>Pezizomycotina</taxon>
        <taxon>Dothideomycetes</taxon>
        <taxon>Pleosporomycetidae</taxon>
        <taxon>Pleosporales</taxon>
        <taxon>Pleosporineae</taxon>
        <taxon>Didymellaceae</taxon>
        <taxon>Boeremia</taxon>
    </lineage>
</organism>
<comment type="caution">
    <text evidence="1">The sequence shown here is derived from an EMBL/GenBank/DDBJ whole genome shotgun (WGS) entry which is preliminary data.</text>
</comment>
<protein>
    <submittedName>
        <fullName evidence="1">Uncharacterized protein</fullName>
    </submittedName>
</protein>
<gene>
    <name evidence="1" type="ORF">OPT61_g9064</name>
</gene>
<evidence type="ECO:0000313" key="1">
    <source>
        <dbReference type="EMBL" id="KAJ8107153.1"/>
    </source>
</evidence>
<proteinExistence type="predicted"/>
<reference evidence="1" key="1">
    <citation type="submission" date="2022-11" db="EMBL/GenBank/DDBJ databases">
        <title>Genome Sequence of Boeremia exigua.</title>
        <authorList>
            <person name="Buettner E."/>
        </authorList>
    </citation>
    <scope>NUCLEOTIDE SEQUENCE</scope>
    <source>
        <strain evidence="1">CU02</strain>
    </source>
</reference>
<dbReference type="Proteomes" id="UP001153331">
    <property type="component" value="Unassembled WGS sequence"/>
</dbReference>
<sequence>MDPLSIVGLTSSIVQLADASFKIMKILDTIKEGGKDRRRLCDEITVLWMVLRGLETQFAPANVGQDESWMKPVNSLAEPQGVFEQLHAALGDIQEKVTTSNSTAGKLKQTLRWPLDQSYVDRTVARVERLKSSIVLVTNQASIAVAKEMRADVSQVKQAVTDSQLKALLDWLSPLNCREKQSNITATPGTGGWFFNSKPFKGWTSGNNRWLWCHGIPGAGKTFLASNTVTELQQVHQPDQTLVLVLFCSYDTADTQSVDNLVASLLKQVVQSHQSVPQKLQDRYKEHSTAGTKPKLVEIIDILNGVLAVVPKTYIIIDALDELTEESKRTTILDIMYQLQGRPKIMVTSRQVESIASRFGTIEILCDGCSKESPEVYHHCEDCYDFDFCDECHRNNSSHQHAFIKRYSSRKIQITAHSEDVESYILRRIQVEEDLRGIIGTNHHLQDCIVNEIVDNAKEMFLLARFHMDALADCLTVADIESALSSLPQGIDNTYEQVMERITKLSNNRRRSVMRLLQWVSYSKRPLTIAELEHAIAITRGARELQLDNIISAKLLTSMSAGIVIVDENERIRLTHKTAEDYFLKRRATLFPDGDREITESCLAYLQLLEFESGPCGKILSMSFQSRLQKYPFYGYASLFWAEHARNCDSQIISPQALLFLRKRNLLESSVQALWYVDVESDDSWDVLGGVDALHLASYFGLDQIVEQLVDEGADVNVRDSLGTTPLIYACARGHAHVTETLLQAGALPHLTDHRGSTSLLGCVKRRRYELAKRILQEKDVAINALYTTFNYYTALMLAAWNSDPQMVRMILERPDVDVNMARPDSGGTCLLLATYDNEIQCVEELLRHPNINLNHQDNSKNTATHYAAMHGYGKILSLLLTAGADTERQDDHGGRPLQRAIDYGELGAVRTLLDHDADYTFKDMLGRTVLHAAAVNGQVLVLRYLLETCKNPDVNVQGNQGETALHDAARFGFIATTKVLLQFGARSDIKNKAGFTPVRLAQEKGWTDVLNVLRDAREQEIKSQEPETVSLRKANTFDLVSETSLATAVEFESLKALEVRIAQVTVDELNKPTKSFSLNALHCACEASRLEVVVMLLNAGAFVDPLDSFSRTPLILACQKGDFEIVQALVQHGADVNHAQFGNSTPWEIAWKRSRTHVALFLLSQPNIKIESHNRLLQSALGWAAALGELEACKNLVEAGAPLYLKNAHGMSPSQIANYWNQPTVEIYLLEQETERKMHPPEAYESTNHAEELSSIEYGMDTLDPPPATDDMTHPAQSSGVWNENVPKASAQNARSNVDQSHSAPMSISSIAFGILAALLAALLLLTKHSA</sequence>
<keyword evidence="2" id="KW-1185">Reference proteome</keyword>
<name>A0ACC2HWI1_9PLEO</name>
<dbReference type="EMBL" id="JAPHNI010000993">
    <property type="protein sequence ID" value="KAJ8107153.1"/>
    <property type="molecule type" value="Genomic_DNA"/>
</dbReference>
<accession>A0ACC2HWI1</accession>
<evidence type="ECO:0000313" key="2">
    <source>
        <dbReference type="Proteomes" id="UP001153331"/>
    </source>
</evidence>